<reference evidence="2" key="1">
    <citation type="submission" date="2020-11" db="EMBL/GenBank/DDBJ databases">
        <authorList>
            <consortium name="DOE Joint Genome Institute"/>
            <person name="Ahrendt S."/>
            <person name="Riley R."/>
            <person name="Andreopoulos W."/>
            <person name="Labutti K."/>
            <person name="Pangilinan J."/>
            <person name="Ruiz-Duenas F.J."/>
            <person name="Barrasa J.M."/>
            <person name="Sanchez-Garcia M."/>
            <person name="Camarero S."/>
            <person name="Miyauchi S."/>
            <person name="Serrano A."/>
            <person name="Linde D."/>
            <person name="Babiker R."/>
            <person name="Drula E."/>
            <person name="Ayuso-Fernandez I."/>
            <person name="Pacheco R."/>
            <person name="Padilla G."/>
            <person name="Ferreira P."/>
            <person name="Barriuso J."/>
            <person name="Kellner H."/>
            <person name="Castanera R."/>
            <person name="Alfaro M."/>
            <person name="Ramirez L."/>
            <person name="Pisabarro A.G."/>
            <person name="Kuo A."/>
            <person name="Tritt A."/>
            <person name="Lipzen A."/>
            <person name="He G."/>
            <person name="Yan M."/>
            <person name="Ng V."/>
            <person name="Cullen D."/>
            <person name="Martin F."/>
            <person name="Rosso M.-N."/>
            <person name="Henrissat B."/>
            <person name="Hibbett D."/>
            <person name="Martinez A.T."/>
            <person name="Grigoriev I.V."/>
        </authorList>
    </citation>
    <scope>NUCLEOTIDE SEQUENCE</scope>
    <source>
        <strain evidence="2">CBS 506.95</strain>
    </source>
</reference>
<dbReference type="EMBL" id="MU157976">
    <property type="protein sequence ID" value="KAF9521896.1"/>
    <property type="molecule type" value="Genomic_DNA"/>
</dbReference>
<organism evidence="2 3">
    <name type="scientific">Crepidotus variabilis</name>
    <dbReference type="NCBI Taxonomy" id="179855"/>
    <lineage>
        <taxon>Eukaryota</taxon>
        <taxon>Fungi</taxon>
        <taxon>Dikarya</taxon>
        <taxon>Basidiomycota</taxon>
        <taxon>Agaricomycotina</taxon>
        <taxon>Agaricomycetes</taxon>
        <taxon>Agaricomycetidae</taxon>
        <taxon>Agaricales</taxon>
        <taxon>Agaricineae</taxon>
        <taxon>Crepidotaceae</taxon>
        <taxon>Crepidotus</taxon>
    </lineage>
</organism>
<accession>A0A9P6JHZ3</accession>
<protein>
    <recommendedName>
        <fullName evidence="4">Hydrophobic surface binding protein A-domain-containing protein</fullName>
    </recommendedName>
</protein>
<keyword evidence="1" id="KW-0732">Signal</keyword>
<gene>
    <name evidence="2" type="ORF">CPB83DRAFT_865144</name>
</gene>
<comment type="caution">
    <text evidence="2">The sequence shown here is derived from an EMBL/GenBank/DDBJ whole genome shotgun (WGS) entry which is preliminary data.</text>
</comment>
<sequence length="194" mass="21154">MRVCSSPFFRLLQLFTMLFTQLAVTLAVVSTSLAKPLVERAYSVDLQTAAHGVYASWISLEGPVNSFQPNVKAVESVRDSLNKVTDSFNILDPILITNGALEGDEANRLMWDFKDAGPHSALALTGLAGKRNQIETLGHPLVSEISQSLNTLGVAYTTFEERLLTSGVSQAKIDEFESGYQVKTSLEAAKRAFL</sequence>
<evidence type="ECO:0000256" key="1">
    <source>
        <dbReference type="SAM" id="SignalP"/>
    </source>
</evidence>
<feature type="signal peptide" evidence="1">
    <location>
        <begin position="1"/>
        <end position="27"/>
    </location>
</feature>
<evidence type="ECO:0000313" key="3">
    <source>
        <dbReference type="Proteomes" id="UP000807306"/>
    </source>
</evidence>
<dbReference type="AlphaFoldDB" id="A0A9P6JHZ3"/>
<proteinExistence type="predicted"/>
<dbReference type="Proteomes" id="UP000807306">
    <property type="component" value="Unassembled WGS sequence"/>
</dbReference>
<evidence type="ECO:0000313" key="2">
    <source>
        <dbReference type="EMBL" id="KAF9521896.1"/>
    </source>
</evidence>
<keyword evidence="3" id="KW-1185">Reference proteome</keyword>
<feature type="non-terminal residue" evidence="2">
    <location>
        <position position="1"/>
    </location>
</feature>
<feature type="chain" id="PRO_5040407000" description="Hydrophobic surface binding protein A-domain-containing protein" evidence="1">
    <location>
        <begin position="28"/>
        <end position="194"/>
    </location>
</feature>
<evidence type="ECO:0008006" key="4">
    <source>
        <dbReference type="Google" id="ProtNLM"/>
    </source>
</evidence>
<name>A0A9P6JHZ3_9AGAR</name>